<dbReference type="GO" id="GO:0016740">
    <property type="term" value="F:transferase activity"/>
    <property type="evidence" value="ECO:0007669"/>
    <property type="project" value="UniProtKB-KW"/>
</dbReference>
<evidence type="ECO:0000313" key="10">
    <source>
        <dbReference type="Proteomes" id="UP000294668"/>
    </source>
</evidence>
<dbReference type="InterPro" id="IPR050325">
    <property type="entry name" value="Prot/Nucl_acid_deglycase"/>
</dbReference>
<evidence type="ECO:0000256" key="3">
    <source>
        <dbReference type="ARBA" id="ARBA00038493"/>
    </source>
</evidence>
<accession>A0A269YPM0</accession>
<evidence type="ECO:0000313" key="7">
    <source>
        <dbReference type="EMBL" id="TDG91805.1"/>
    </source>
</evidence>
<dbReference type="PANTHER" id="PTHR48094:SF11">
    <property type="entry name" value="GLUTATHIONE-INDEPENDENT GLYOXALASE HSP31-RELATED"/>
    <property type="match status" value="1"/>
</dbReference>
<dbReference type="Pfam" id="PF01965">
    <property type="entry name" value="DJ-1_PfpI"/>
    <property type="match status" value="1"/>
</dbReference>
<proteinExistence type="inferred from homology"/>
<reference evidence="6 9" key="2">
    <citation type="submission" date="2017-04" db="EMBL/GenBank/DDBJ databases">
        <title>Kefir bacterial isolates.</title>
        <authorList>
            <person name="Kim Y."/>
            <person name="Blasche S."/>
            <person name="Patil K.R."/>
        </authorList>
    </citation>
    <scope>NUCLEOTIDE SEQUENCE [LARGE SCALE GENOMIC DNA]</scope>
    <source>
        <strain evidence="6 9">OG2</strain>
    </source>
</reference>
<dbReference type="RefSeq" id="WP_057961729.1">
    <property type="nucleotide sequence ID" value="NZ_BAAAXO010000046.1"/>
</dbReference>
<keyword evidence="6" id="KW-0315">Glutamine amidotransferase</keyword>
<name>A0A269YPM0_9LACO</name>
<comment type="caution">
    <text evidence="6">The sequence shown here is derived from an EMBL/GenBank/DDBJ whole genome shotgun (WGS) entry which is preliminary data.</text>
</comment>
<dbReference type="GO" id="GO:0005737">
    <property type="term" value="C:cytoplasm"/>
    <property type="evidence" value="ECO:0007669"/>
    <property type="project" value="TreeGrafter"/>
</dbReference>
<evidence type="ECO:0000256" key="2">
    <source>
        <dbReference type="ARBA" id="ARBA00023239"/>
    </source>
</evidence>
<dbReference type="Proteomes" id="UP000216802">
    <property type="component" value="Unassembled WGS sequence"/>
</dbReference>
<keyword evidence="6" id="KW-0808">Transferase</keyword>
<evidence type="ECO:0000313" key="8">
    <source>
        <dbReference type="Proteomes" id="UP000214739"/>
    </source>
</evidence>
<comment type="similarity">
    <text evidence="3">Belongs to the peptidase C56 family. HSP31-like subfamily.</text>
</comment>
<dbReference type="EMBL" id="BDGB01000097">
    <property type="protein sequence ID" value="GAW72789.1"/>
    <property type="molecule type" value="Genomic_DNA"/>
</dbReference>
<evidence type="ECO:0000259" key="4">
    <source>
        <dbReference type="Pfam" id="PF01965"/>
    </source>
</evidence>
<feature type="domain" description="DJ-1/PfpI" evidence="4">
    <location>
        <begin position="29"/>
        <end position="224"/>
    </location>
</feature>
<evidence type="ECO:0000313" key="9">
    <source>
        <dbReference type="Proteomes" id="UP000216802"/>
    </source>
</evidence>
<keyword evidence="2" id="KW-0456">Lyase</keyword>
<evidence type="ECO:0000256" key="1">
    <source>
        <dbReference type="ARBA" id="ARBA00023016"/>
    </source>
</evidence>
<evidence type="ECO:0000313" key="5">
    <source>
        <dbReference type="EMBL" id="GAW72789.1"/>
    </source>
</evidence>
<dbReference type="GO" id="GO:0019172">
    <property type="term" value="F:glyoxalase III activity"/>
    <property type="evidence" value="ECO:0007669"/>
    <property type="project" value="TreeGrafter"/>
</dbReference>
<evidence type="ECO:0000313" key="6">
    <source>
        <dbReference type="EMBL" id="PAK87280.1"/>
    </source>
</evidence>
<dbReference type="CDD" id="cd03141">
    <property type="entry name" value="GATase1_Hsp31_like"/>
    <property type="match status" value="1"/>
</dbReference>
<organism evidence="6 9">
    <name type="scientific">Lentilactobacillus parakefiri</name>
    <dbReference type="NCBI Taxonomy" id="152332"/>
    <lineage>
        <taxon>Bacteria</taxon>
        <taxon>Bacillati</taxon>
        <taxon>Bacillota</taxon>
        <taxon>Bacilli</taxon>
        <taxon>Lactobacillales</taxon>
        <taxon>Lactobacillaceae</taxon>
        <taxon>Lentilactobacillus</taxon>
    </lineage>
</organism>
<dbReference type="AlphaFoldDB" id="A0A269YPM0"/>
<dbReference type="EMBL" id="PUFL01000050">
    <property type="protein sequence ID" value="TDG91805.1"/>
    <property type="molecule type" value="Genomic_DNA"/>
</dbReference>
<keyword evidence="1" id="KW-0346">Stress response</keyword>
<reference evidence="5 8" key="1">
    <citation type="journal article" date="2017" name="Biosci Microbiota Food Health">
        <title>Genomic characterization reconfirms the taxonomic status of Lactobacillus parakefiri.</title>
        <authorList>
            <person name="Tanizawa Y."/>
            <person name="Kobayashi H."/>
            <person name="Kaminuma E."/>
            <person name="Sakamoto M."/>
            <person name="Ohkuma M."/>
            <person name="Nakamura Y."/>
            <person name="Arita M."/>
            <person name="Tohno M."/>
        </authorList>
    </citation>
    <scope>NUCLEOTIDE SEQUENCE [LARGE SCALE GENOMIC DNA]</scope>
    <source>
        <strain evidence="5 8">JCM 8573</strain>
    </source>
</reference>
<dbReference type="SUPFAM" id="SSF52317">
    <property type="entry name" value="Class I glutamine amidotransferase-like"/>
    <property type="match status" value="1"/>
</dbReference>
<keyword evidence="10" id="KW-1185">Reference proteome</keyword>
<dbReference type="InterPro" id="IPR002818">
    <property type="entry name" value="DJ-1/PfpI"/>
</dbReference>
<reference evidence="7" key="4">
    <citation type="submission" date="2019-02" db="EMBL/GenBank/DDBJ databases">
        <authorList>
            <person name="Buron G."/>
            <person name="Chaylann A."/>
            <person name="Dolejs I."/>
            <person name="Forster J."/>
            <person name="Miks M.H."/>
        </authorList>
    </citation>
    <scope>NUCLEOTIDE SEQUENCE</scope>
    <source>
        <strain evidence="7">DSM 10551</strain>
    </source>
</reference>
<gene>
    <name evidence="6" type="ORF">B8W98_01675</name>
    <name evidence="7" type="ORF">C5L28_001210</name>
    <name evidence="5" type="ORF">LPKJCM_01919</name>
</gene>
<dbReference type="Proteomes" id="UP000214739">
    <property type="component" value="Unassembled WGS sequence"/>
</dbReference>
<dbReference type="GO" id="GO:0019243">
    <property type="term" value="P:methylglyoxal catabolic process to D-lactate via S-lactoyl-glutathione"/>
    <property type="evidence" value="ECO:0007669"/>
    <property type="project" value="TreeGrafter"/>
</dbReference>
<protein>
    <submittedName>
        <fullName evidence="5">C56 family peptidase</fullName>
    </submittedName>
    <submittedName>
        <fullName evidence="6">Type 1 glutamine amidotransferase domain-containing protein</fullName>
    </submittedName>
</protein>
<dbReference type="OrthoDB" id="9792284at2"/>
<dbReference type="Gene3D" id="3.40.50.880">
    <property type="match status" value="1"/>
</dbReference>
<sequence>MTKALMVVTNNHKFKKIQRATGIWLKEATHFNKVMVDNGIDVDYVSPKGGYVPLDPLSLGTDDMDATDWAYYLDDTFRNQHLAQSLTPTDVKPTDYQVIYFVGGHGSMTDFPQNTELADIAEKIYANGGIVSANCVGVCGLLPMRKEDGTRFVHGRKLTAFTNDEEALNGLTNDVEFLLEDELDKAGASFVKGTAFEPNVVVDDRLITGQNPNSATGVGEAIIKELLQ</sequence>
<dbReference type="EMBL" id="NCXI01000006">
    <property type="protein sequence ID" value="PAK87280.1"/>
    <property type="molecule type" value="Genomic_DNA"/>
</dbReference>
<dbReference type="Proteomes" id="UP000294668">
    <property type="component" value="Unassembled WGS sequence"/>
</dbReference>
<reference evidence="7 10" key="3">
    <citation type="journal article" date="2019" name="Appl. Microbiol. Biotechnol.">
        <title>Uncovering carbohydrate metabolism through a genotype-phenotype association study of 56 lactic acid bacteria genomes.</title>
        <authorList>
            <person name="Buron-Moles G."/>
            <person name="Chailyan A."/>
            <person name="Dolejs I."/>
            <person name="Forster J."/>
            <person name="Miks M.H."/>
        </authorList>
    </citation>
    <scope>NUCLEOTIDE SEQUENCE [LARGE SCALE GENOMIC DNA]</scope>
    <source>
        <strain evidence="7 10">DSM 10551</strain>
    </source>
</reference>
<dbReference type="InterPro" id="IPR029062">
    <property type="entry name" value="Class_I_gatase-like"/>
</dbReference>
<dbReference type="PANTHER" id="PTHR48094">
    <property type="entry name" value="PROTEIN/NUCLEIC ACID DEGLYCASE DJ-1-RELATED"/>
    <property type="match status" value="1"/>
</dbReference>